<feature type="domain" description="Glycosyltransferase 2-like" evidence="1">
    <location>
        <begin position="59"/>
        <end position="165"/>
    </location>
</feature>
<proteinExistence type="predicted"/>
<gene>
    <name evidence="2" type="ORF">Q9K02_07220</name>
</gene>
<dbReference type="SUPFAM" id="SSF53448">
    <property type="entry name" value="Nucleotide-diphospho-sugar transferases"/>
    <property type="match status" value="1"/>
</dbReference>
<evidence type="ECO:0000313" key="2">
    <source>
        <dbReference type="EMBL" id="MDP4574926.1"/>
    </source>
</evidence>
<dbReference type="EMBL" id="JAVAIM010000001">
    <property type="protein sequence ID" value="MDP4574926.1"/>
    <property type="molecule type" value="Genomic_DNA"/>
</dbReference>
<dbReference type="EC" id="2.4.-.-" evidence="2"/>
<dbReference type="GO" id="GO:0016757">
    <property type="term" value="F:glycosyltransferase activity"/>
    <property type="evidence" value="ECO:0007669"/>
    <property type="project" value="UniProtKB-KW"/>
</dbReference>
<name>A0ABT9HP60_9SPHN</name>
<evidence type="ECO:0000259" key="1">
    <source>
        <dbReference type="Pfam" id="PF00535"/>
    </source>
</evidence>
<dbReference type="InterPro" id="IPR029044">
    <property type="entry name" value="Nucleotide-diphossugar_trans"/>
</dbReference>
<dbReference type="RefSeq" id="WP_305932282.1">
    <property type="nucleotide sequence ID" value="NZ_JAVAIM010000001.1"/>
</dbReference>
<dbReference type="CDD" id="cd00761">
    <property type="entry name" value="Glyco_tranf_GTA_type"/>
    <property type="match status" value="1"/>
</dbReference>
<evidence type="ECO:0000313" key="3">
    <source>
        <dbReference type="Proteomes" id="UP001240639"/>
    </source>
</evidence>
<dbReference type="InterPro" id="IPR050834">
    <property type="entry name" value="Glycosyltransf_2"/>
</dbReference>
<dbReference type="Pfam" id="PF00535">
    <property type="entry name" value="Glycos_transf_2"/>
    <property type="match status" value="1"/>
</dbReference>
<dbReference type="Proteomes" id="UP001240639">
    <property type="component" value="Unassembled WGS sequence"/>
</dbReference>
<keyword evidence="3" id="KW-1185">Reference proteome</keyword>
<dbReference type="InterPro" id="IPR001173">
    <property type="entry name" value="Glyco_trans_2-like"/>
</dbReference>
<dbReference type="PANTHER" id="PTHR43685:SF3">
    <property type="entry name" value="SLR2126 PROTEIN"/>
    <property type="match status" value="1"/>
</dbReference>
<accession>A0ABT9HP60</accession>
<organism evidence="2 3">
    <name type="scientific">Qipengyuania profundimaris</name>
    <dbReference type="NCBI Taxonomy" id="3067652"/>
    <lineage>
        <taxon>Bacteria</taxon>
        <taxon>Pseudomonadati</taxon>
        <taxon>Pseudomonadota</taxon>
        <taxon>Alphaproteobacteria</taxon>
        <taxon>Sphingomonadales</taxon>
        <taxon>Erythrobacteraceae</taxon>
        <taxon>Qipengyuania</taxon>
    </lineage>
</organism>
<protein>
    <submittedName>
        <fullName evidence="2">Glycosyltransferase</fullName>
        <ecNumber evidence="2">2.4.-.-</ecNumber>
    </submittedName>
</protein>
<dbReference type="Gene3D" id="3.90.550.10">
    <property type="entry name" value="Spore Coat Polysaccharide Biosynthesis Protein SpsA, Chain A"/>
    <property type="match status" value="1"/>
</dbReference>
<dbReference type="PANTHER" id="PTHR43685">
    <property type="entry name" value="GLYCOSYLTRANSFERASE"/>
    <property type="match status" value="1"/>
</dbReference>
<keyword evidence="2" id="KW-0808">Transferase</keyword>
<sequence>MRITVIVATLGRPREADDLVNDLVNQTRRPDRTVFAVVKPEDAPGRNPDIANETLLCPRKGLCAQRNAGLDHVADTSDVIVFFDDDFVPHRTFLERVEHAFEANSEYVGITGAVVADGICGPGLTRQEAVEAVEVHGARQDDGPPGETDVPGLYGCNMAMRVDALGGRRFDERLPLYGWLEDLDFTNRLLDEGRLVRLDSLIGAHRGVKAARVSGLRLGYSQIANARYLMAKGSAPRWLMMKNLVKYPVVNATRALLPEPYIDRWGRLRGNVIGLFDLARGRSRPERILDL</sequence>
<reference evidence="2 3" key="1">
    <citation type="submission" date="2023-08" db="EMBL/GenBank/DDBJ databases">
        <title>genomic of G39.</title>
        <authorList>
            <person name="Wang Y."/>
        </authorList>
    </citation>
    <scope>NUCLEOTIDE SEQUENCE [LARGE SCALE GENOMIC DNA]</scope>
    <source>
        <strain evidence="2 3">G39</strain>
    </source>
</reference>
<comment type="caution">
    <text evidence="2">The sequence shown here is derived from an EMBL/GenBank/DDBJ whole genome shotgun (WGS) entry which is preliminary data.</text>
</comment>
<keyword evidence="2" id="KW-0328">Glycosyltransferase</keyword>